<name>A0ABV3PIC5_9HYPH</name>
<evidence type="ECO:0000256" key="2">
    <source>
        <dbReference type="ARBA" id="ARBA00022475"/>
    </source>
</evidence>
<keyword evidence="3 7" id="KW-0812">Transmembrane</keyword>
<feature type="transmembrane region" description="Helical" evidence="7">
    <location>
        <begin position="370"/>
        <end position="395"/>
    </location>
</feature>
<gene>
    <name evidence="9" type="ORF">ABXS05_07565</name>
</gene>
<dbReference type="EMBL" id="JBFNQD010000002">
    <property type="protein sequence ID" value="MEW9305388.1"/>
    <property type="molecule type" value="Genomic_DNA"/>
</dbReference>
<dbReference type="InterPro" id="IPR020846">
    <property type="entry name" value="MFS_dom"/>
</dbReference>
<feature type="transmembrane region" description="Helical" evidence="7">
    <location>
        <begin position="275"/>
        <end position="297"/>
    </location>
</feature>
<keyword evidence="5 7" id="KW-0472">Membrane</keyword>
<protein>
    <submittedName>
        <fullName evidence="9">MFS transporter</fullName>
    </submittedName>
</protein>
<keyword evidence="2" id="KW-1003">Cell membrane</keyword>
<evidence type="ECO:0000256" key="1">
    <source>
        <dbReference type="ARBA" id="ARBA00004651"/>
    </source>
</evidence>
<feature type="transmembrane region" description="Helical" evidence="7">
    <location>
        <begin position="105"/>
        <end position="122"/>
    </location>
</feature>
<dbReference type="PANTHER" id="PTHR43124">
    <property type="entry name" value="PURINE EFFLUX PUMP PBUE"/>
    <property type="match status" value="1"/>
</dbReference>
<feature type="transmembrane region" description="Helical" evidence="7">
    <location>
        <begin position="76"/>
        <end position="98"/>
    </location>
</feature>
<feature type="transmembrane region" description="Helical" evidence="7">
    <location>
        <begin position="332"/>
        <end position="350"/>
    </location>
</feature>
<comment type="caution">
    <text evidence="9">The sequence shown here is derived from an EMBL/GenBank/DDBJ whole genome shotgun (WGS) entry which is preliminary data.</text>
</comment>
<dbReference type="InterPro" id="IPR050189">
    <property type="entry name" value="MFS_Efflux_Transporters"/>
</dbReference>
<evidence type="ECO:0000256" key="4">
    <source>
        <dbReference type="ARBA" id="ARBA00022989"/>
    </source>
</evidence>
<dbReference type="SUPFAM" id="SSF103473">
    <property type="entry name" value="MFS general substrate transporter"/>
    <property type="match status" value="1"/>
</dbReference>
<dbReference type="RefSeq" id="WP_367623459.1">
    <property type="nucleotide sequence ID" value="NZ_JBFNQD010000002.1"/>
</dbReference>
<feature type="region of interest" description="Disordered" evidence="6">
    <location>
        <begin position="1"/>
        <end position="25"/>
    </location>
</feature>
<keyword evidence="10" id="KW-1185">Reference proteome</keyword>
<proteinExistence type="predicted"/>
<dbReference type="Pfam" id="PF07690">
    <property type="entry name" value="MFS_1"/>
    <property type="match status" value="1"/>
</dbReference>
<dbReference type="InterPro" id="IPR011701">
    <property type="entry name" value="MFS"/>
</dbReference>
<feature type="domain" description="Major facilitator superfamily (MFS) profile" evidence="8">
    <location>
        <begin position="37"/>
        <end position="426"/>
    </location>
</feature>
<evidence type="ECO:0000259" key="8">
    <source>
        <dbReference type="PROSITE" id="PS50850"/>
    </source>
</evidence>
<feature type="transmembrane region" description="Helical" evidence="7">
    <location>
        <begin position="162"/>
        <end position="184"/>
    </location>
</feature>
<evidence type="ECO:0000256" key="7">
    <source>
        <dbReference type="SAM" id="Phobius"/>
    </source>
</evidence>
<feature type="transmembrane region" description="Helical" evidence="7">
    <location>
        <begin position="309"/>
        <end position="326"/>
    </location>
</feature>
<dbReference type="InterPro" id="IPR036259">
    <property type="entry name" value="MFS_trans_sf"/>
</dbReference>
<sequence>MDRDTSAALTGNGRALGGTPPRQAQTASAGAGVPLWAMLAALSAVAAMSQAFRTVATLFAGELKLEFGASTQEIGLFAGAFHLSFALAQIPIGVALDLFGPRRTVCAAFLLACLGALVSALAPNLPVLIASQVLIGVGCAPAFLGAIVFVTNRYPARQFARLSGLVLSFSGIGMLMTGTPLALVVETWSWRAGFLALAALSILVLVANVLLVRDEAPAPGRGRPNLSVAFAEIGPLLAQRHTLGILLLGGVSYAAFLTLRGLWAVPMLMDRHGFGLVVSGHIMLATSLAALLGPPVFGLLKPGNRGRRCWIVASAALYMAAFAALAGQSSSLVDIAAVVLLGFMTGYFILQYADVRAAYADAVAGRAFAVFNTAIFLGVAVMQWLTGLVGSFAAARDADPYLPVFAVIIVLLAAGIASFVLLPWPRGKGWER</sequence>
<evidence type="ECO:0000256" key="3">
    <source>
        <dbReference type="ARBA" id="ARBA00022692"/>
    </source>
</evidence>
<dbReference type="Proteomes" id="UP001555786">
    <property type="component" value="Unassembled WGS sequence"/>
</dbReference>
<feature type="transmembrane region" description="Helical" evidence="7">
    <location>
        <begin position="128"/>
        <end position="150"/>
    </location>
</feature>
<evidence type="ECO:0000313" key="9">
    <source>
        <dbReference type="EMBL" id="MEW9305388.1"/>
    </source>
</evidence>
<feature type="transmembrane region" description="Helical" evidence="7">
    <location>
        <begin position="190"/>
        <end position="211"/>
    </location>
</feature>
<feature type="transmembrane region" description="Helical" evidence="7">
    <location>
        <begin position="243"/>
        <end position="263"/>
    </location>
</feature>
<evidence type="ECO:0000313" key="10">
    <source>
        <dbReference type="Proteomes" id="UP001555786"/>
    </source>
</evidence>
<dbReference type="PROSITE" id="PS50850">
    <property type="entry name" value="MFS"/>
    <property type="match status" value="1"/>
</dbReference>
<feature type="transmembrane region" description="Helical" evidence="7">
    <location>
        <begin position="401"/>
        <end position="422"/>
    </location>
</feature>
<keyword evidence="4 7" id="KW-1133">Transmembrane helix</keyword>
<comment type="subcellular location">
    <subcellularLocation>
        <location evidence="1">Cell membrane</location>
        <topology evidence="1">Multi-pass membrane protein</topology>
    </subcellularLocation>
</comment>
<reference evidence="9 10" key="1">
    <citation type="submission" date="2024-07" db="EMBL/GenBank/DDBJ databases">
        <title>Description of Labrys sedimenti sp. nov., isolated from a diclofenac-degrading enrichment culture.</title>
        <authorList>
            <person name="Tancsics A."/>
            <person name="Csepanyi A."/>
        </authorList>
    </citation>
    <scope>NUCLEOTIDE SEQUENCE [LARGE SCALE GENOMIC DNA]</scope>
    <source>
        <strain evidence="9 10">LMG 23578</strain>
    </source>
</reference>
<organism evidence="9 10">
    <name type="scientific">Labrys neptuniae</name>
    <dbReference type="NCBI Taxonomy" id="376174"/>
    <lineage>
        <taxon>Bacteria</taxon>
        <taxon>Pseudomonadati</taxon>
        <taxon>Pseudomonadota</taxon>
        <taxon>Alphaproteobacteria</taxon>
        <taxon>Hyphomicrobiales</taxon>
        <taxon>Xanthobacteraceae</taxon>
        <taxon>Labrys</taxon>
    </lineage>
</organism>
<evidence type="ECO:0000256" key="5">
    <source>
        <dbReference type="ARBA" id="ARBA00023136"/>
    </source>
</evidence>
<accession>A0ABV3PIC5</accession>
<dbReference type="Gene3D" id="1.20.1250.20">
    <property type="entry name" value="MFS general substrate transporter like domains"/>
    <property type="match status" value="1"/>
</dbReference>
<dbReference type="PANTHER" id="PTHR43124:SF3">
    <property type="entry name" value="CHLORAMPHENICOL EFFLUX PUMP RV0191"/>
    <property type="match status" value="1"/>
</dbReference>
<evidence type="ECO:0000256" key="6">
    <source>
        <dbReference type="SAM" id="MobiDB-lite"/>
    </source>
</evidence>
<feature type="transmembrane region" description="Helical" evidence="7">
    <location>
        <begin position="35"/>
        <end position="56"/>
    </location>
</feature>